<evidence type="ECO:0000313" key="2">
    <source>
        <dbReference type="EMBL" id="NJB65795.1"/>
    </source>
</evidence>
<dbReference type="EMBL" id="JAATIZ010000004">
    <property type="protein sequence ID" value="NJB65795.1"/>
    <property type="molecule type" value="Genomic_DNA"/>
</dbReference>
<dbReference type="Proteomes" id="UP000783934">
    <property type="component" value="Unassembled WGS sequence"/>
</dbReference>
<protein>
    <submittedName>
        <fullName evidence="2">Transposase</fullName>
    </submittedName>
</protein>
<comment type="caution">
    <text evidence="2">The sequence shown here is derived from an EMBL/GenBank/DDBJ whole genome shotgun (WGS) entry which is preliminary data.</text>
</comment>
<evidence type="ECO:0000313" key="3">
    <source>
        <dbReference type="Proteomes" id="UP000783934"/>
    </source>
</evidence>
<name>A0ABX0WSR4_9BURK</name>
<accession>A0ABX0WSR4</accession>
<organism evidence="2 3">
    <name type="scientific">Paenalcaligenes hominis</name>
    <dbReference type="NCBI Taxonomy" id="643674"/>
    <lineage>
        <taxon>Bacteria</taxon>
        <taxon>Pseudomonadati</taxon>
        <taxon>Pseudomonadota</taxon>
        <taxon>Betaproteobacteria</taxon>
        <taxon>Burkholderiales</taxon>
        <taxon>Alcaligenaceae</taxon>
        <taxon>Paenalcaligenes</taxon>
    </lineage>
</organism>
<proteinExistence type="predicted"/>
<keyword evidence="3" id="KW-1185">Reference proteome</keyword>
<dbReference type="Pfam" id="PF12323">
    <property type="entry name" value="HTH_OrfB_IS605"/>
    <property type="match status" value="1"/>
</dbReference>
<evidence type="ECO:0000259" key="1">
    <source>
        <dbReference type="Pfam" id="PF12323"/>
    </source>
</evidence>
<gene>
    <name evidence="2" type="ORF">GGR41_002050</name>
</gene>
<feature type="domain" description="Transposase putative helix-turn-helix" evidence="1">
    <location>
        <begin position="1"/>
        <end position="25"/>
    </location>
</feature>
<sequence length="161" mass="18005">MRRFAGACRFVFNRALAWQKDRYAAYSTTKFSYTVLANFLPVWKKDKETEWLKHSPSQCLQQALKDLERAYKNFFAKRAGLPRFQMARTMHRSTVSSGMPPLRKAQFVCVACGVKENADVVGAINVLKAGHARFACEVSSAVRQPAAGTHRSDSGTAPCLL</sequence>
<dbReference type="RefSeq" id="WP_229711188.1">
    <property type="nucleotide sequence ID" value="NZ_BMCQ01000005.1"/>
</dbReference>
<reference evidence="2 3" key="1">
    <citation type="submission" date="2020-03" db="EMBL/GenBank/DDBJ databases">
        <title>Genomic Encyclopedia of Type Strains, Phase IV (KMG-IV): sequencing the most valuable type-strain genomes for metagenomic binning, comparative biology and taxonomic classification.</title>
        <authorList>
            <person name="Goeker M."/>
        </authorList>
    </citation>
    <scope>NUCLEOTIDE SEQUENCE [LARGE SCALE GENOMIC DNA]</scope>
    <source>
        <strain evidence="2 3">DSM 26613</strain>
    </source>
</reference>
<dbReference type="InterPro" id="IPR021027">
    <property type="entry name" value="Transposase_put_HTH"/>
</dbReference>